<name>A0AAU7V4E3_9ACTO</name>
<feature type="transmembrane region" description="Helical" evidence="1">
    <location>
        <begin position="216"/>
        <end position="238"/>
    </location>
</feature>
<protein>
    <submittedName>
        <fullName evidence="2">Succinate dehydrogenase cytochrome b subunit</fullName>
    </submittedName>
</protein>
<organism evidence="2">
    <name type="scientific">Scrofimicrobium appendicitidis</name>
    <dbReference type="NCBI Taxonomy" id="3079930"/>
    <lineage>
        <taxon>Bacteria</taxon>
        <taxon>Bacillati</taxon>
        <taxon>Actinomycetota</taxon>
        <taxon>Actinomycetes</taxon>
        <taxon>Actinomycetales</taxon>
        <taxon>Actinomycetaceae</taxon>
        <taxon>Scrofimicrobium</taxon>
    </lineage>
</organism>
<dbReference type="AlphaFoldDB" id="A0AAU7V4E3"/>
<dbReference type="GO" id="GO:0016020">
    <property type="term" value="C:membrane"/>
    <property type="evidence" value="ECO:0007669"/>
    <property type="project" value="InterPro"/>
</dbReference>
<feature type="transmembrane region" description="Helical" evidence="1">
    <location>
        <begin position="119"/>
        <end position="142"/>
    </location>
</feature>
<feature type="transmembrane region" description="Helical" evidence="1">
    <location>
        <begin position="16"/>
        <end position="38"/>
    </location>
</feature>
<reference evidence="2" key="1">
    <citation type="submission" date="2023-11" db="EMBL/GenBank/DDBJ databases">
        <title>Scrofimicrobium hongkongense sp. nov., isolated from a patient with peritonitis.</title>
        <authorList>
            <person name="Lao H.Y."/>
            <person name="Wong A.Y.P."/>
            <person name="Ng T.L."/>
            <person name="Wong R.Y.L."/>
            <person name="Yau M.C.Y."/>
            <person name="Lam J.Y.W."/>
            <person name="Siu G.K.H."/>
        </authorList>
    </citation>
    <scope>NUCLEOTIDE SEQUENCE</scope>
    <source>
        <strain evidence="2">R131</strain>
    </source>
</reference>
<accession>A0AAU7V4E3</accession>
<proteinExistence type="predicted"/>
<evidence type="ECO:0000313" key="2">
    <source>
        <dbReference type="EMBL" id="XBW07081.1"/>
    </source>
</evidence>
<dbReference type="SUPFAM" id="SSF81343">
    <property type="entry name" value="Fumarate reductase respiratory complex transmembrane subunits"/>
    <property type="match status" value="1"/>
</dbReference>
<dbReference type="EMBL" id="CP138335">
    <property type="protein sequence ID" value="XBW07081.1"/>
    <property type="molecule type" value="Genomic_DNA"/>
</dbReference>
<dbReference type="CDD" id="cd03498">
    <property type="entry name" value="SQR_TypeB_2_TM"/>
    <property type="match status" value="1"/>
</dbReference>
<dbReference type="NCBIfam" id="TIGR02046">
    <property type="entry name" value="sdhC_b558_fam"/>
    <property type="match status" value="1"/>
</dbReference>
<gene>
    <name evidence="2" type="ORF">SAC06_05340</name>
</gene>
<dbReference type="Gene3D" id="1.20.1300.10">
    <property type="entry name" value="Fumarate reductase/succinate dehydrogenase, transmembrane subunit"/>
    <property type="match status" value="1"/>
</dbReference>
<dbReference type="InterPro" id="IPR034804">
    <property type="entry name" value="SQR/QFR_C/D"/>
</dbReference>
<dbReference type="KEGG" id="sapp:SAC06_05340"/>
<keyword evidence="1" id="KW-0472">Membrane</keyword>
<sequence length="244" mass="26337">MGQTALATRSRRVSSWALKVVMAVTGLIWALFVLIHLFGNLKAFTGPEHFNTYAHWLREAFTPFLPAGAVLWSLRMVLLLALVLHLWAAATLNWRSRRARGTRARTGVRRRLRRGRSSLFALPSLMPVTGLLILAFLLFHLLDLTVGWQPAATSAFVPATGETSSAYQNLVTSLQRPWVAAGYAATMILLSLHLGQGLRSAATDLGATGSRVRLAAAWGAGLVALAILLGNGLLPVAVQLGVVK</sequence>
<keyword evidence="1" id="KW-1133">Transmembrane helix</keyword>
<feature type="transmembrane region" description="Helical" evidence="1">
    <location>
        <begin position="69"/>
        <end position="90"/>
    </location>
</feature>
<feature type="transmembrane region" description="Helical" evidence="1">
    <location>
        <begin position="178"/>
        <end position="195"/>
    </location>
</feature>
<keyword evidence="1" id="KW-0812">Transmembrane</keyword>
<dbReference type="InterPro" id="IPR011138">
    <property type="entry name" value="Cytochrome_b-558"/>
</dbReference>
<evidence type="ECO:0000256" key="1">
    <source>
        <dbReference type="SAM" id="Phobius"/>
    </source>
</evidence>